<keyword evidence="2" id="KW-1185">Reference proteome</keyword>
<dbReference type="GeneID" id="25740382"/>
<protein>
    <recommendedName>
        <fullName evidence="3">Short-chain dehydrogenase/reductase SDR</fullName>
    </recommendedName>
</protein>
<evidence type="ECO:0000313" key="1">
    <source>
        <dbReference type="EMBL" id="KIZ00459.1"/>
    </source>
</evidence>
<evidence type="ECO:0000313" key="2">
    <source>
        <dbReference type="Proteomes" id="UP000054498"/>
    </source>
</evidence>
<dbReference type="Gene3D" id="3.40.50.720">
    <property type="entry name" value="NAD(P)-binding Rossmann-like Domain"/>
    <property type="match status" value="1"/>
</dbReference>
<feature type="non-terminal residue" evidence="1">
    <location>
        <position position="151"/>
    </location>
</feature>
<accession>A0A0D2KZ16</accession>
<evidence type="ECO:0008006" key="3">
    <source>
        <dbReference type="Google" id="ProtNLM"/>
    </source>
</evidence>
<dbReference type="AlphaFoldDB" id="A0A0D2KZ16"/>
<dbReference type="InterPro" id="IPR002347">
    <property type="entry name" value="SDR_fam"/>
</dbReference>
<reference evidence="1 2" key="1">
    <citation type="journal article" date="2013" name="BMC Genomics">
        <title>Reconstruction of the lipid metabolism for the microalga Monoraphidium neglectum from its genome sequence reveals characteristics suitable for biofuel production.</title>
        <authorList>
            <person name="Bogen C."/>
            <person name="Al-Dilaimi A."/>
            <person name="Albersmeier A."/>
            <person name="Wichmann J."/>
            <person name="Grundmann M."/>
            <person name="Rupp O."/>
            <person name="Lauersen K.J."/>
            <person name="Blifernez-Klassen O."/>
            <person name="Kalinowski J."/>
            <person name="Goesmann A."/>
            <person name="Mussgnug J.H."/>
            <person name="Kruse O."/>
        </authorList>
    </citation>
    <scope>NUCLEOTIDE SEQUENCE [LARGE SCALE GENOMIC DNA]</scope>
    <source>
        <strain evidence="1 2">SAG 48.87</strain>
    </source>
</reference>
<sequence length="151" mass="14942">MAKTLIVAGFGPGISTSVARNFGSQGYSVALLSRTAAKLEAGVKDLEAQGIKAAAYPTDLTDAKAVAASIAKASAELGPVGALFWNPYGQPVSSLEGEPEIFTANFLATVTGLVAAVQAAEADLEQTGGAVLVTGGGLSLENDGSTGVAVS</sequence>
<proteinExistence type="predicted"/>
<dbReference type="EMBL" id="KK101551">
    <property type="protein sequence ID" value="KIZ00459.1"/>
    <property type="molecule type" value="Genomic_DNA"/>
</dbReference>
<dbReference type="SUPFAM" id="SSF51735">
    <property type="entry name" value="NAD(P)-binding Rossmann-fold domains"/>
    <property type="match status" value="1"/>
</dbReference>
<dbReference type="PANTHER" id="PTHR43431">
    <property type="entry name" value="OXIDOREDUCTASE, SHORT CHAIN DEHYDROGENASE/REDUCTASE FAMILY (AFU_ORTHOLOGUE AFUA_5G14000)"/>
    <property type="match status" value="1"/>
</dbReference>
<dbReference type="PANTHER" id="PTHR43431:SF1">
    <property type="entry name" value="OS08G0476300 PROTEIN"/>
    <property type="match status" value="1"/>
</dbReference>
<dbReference type="OrthoDB" id="532127at2759"/>
<name>A0A0D2KZ16_9CHLO</name>
<dbReference type="RefSeq" id="XP_013899478.1">
    <property type="nucleotide sequence ID" value="XM_014044024.1"/>
</dbReference>
<dbReference type="STRING" id="145388.A0A0D2KZ16"/>
<dbReference type="Pfam" id="PF00106">
    <property type="entry name" value="adh_short"/>
    <property type="match status" value="1"/>
</dbReference>
<organism evidence="1 2">
    <name type="scientific">Monoraphidium neglectum</name>
    <dbReference type="NCBI Taxonomy" id="145388"/>
    <lineage>
        <taxon>Eukaryota</taxon>
        <taxon>Viridiplantae</taxon>
        <taxon>Chlorophyta</taxon>
        <taxon>core chlorophytes</taxon>
        <taxon>Chlorophyceae</taxon>
        <taxon>CS clade</taxon>
        <taxon>Sphaeropleales</taxon>
        <taxon>Selenastraceae</taxon>
        <taxon>Monoraphidium</taxon>
    </lineage>
</organism>
<dbReference type="InterPro" id="IPR036291">
    <property type="entry name" value="NAD(P)-bd_dom_sf"/>
</dbReference>
<dbReference type="KEGG" id="mng:MNEG_7506"/>
<gene>
    <name evidence="1" type="ORF">MNEG_7506</name>
</gene>
<dbReference type="Proteomes" id="UP000054498">
    <property type="component" value="Unassembled WGS sequence"/>
</dbReference>